<keyword evidence="10" id="KW-1185">Reference proteome</keyword>
<dbReference type="Pfam" id="PF00096">
    <property type="entry name" value="zf-C2H2"/>
    <property type="match status" value="2"/>
</dbReference>
<feature type="domain" description="C2H2-type" evidence="8">
    <location>
        <begin position="228"/>
        <end position="257"/>
    </location>
</feature>
<dbReference type="AlphaFoldDB" id="A0A8S1FDE8"/>
<dbReference type="GO" id="GO:0005634">
    <property type="term" value="C:nucleus"/>
    <property type="evidence" value="ECO:0007669"/>
    <property type="project" value="TreeGrafter"/>
</dbReference>
<keyword evidence="1" id="KW-0479">Metal-binding</keyword>
<dbReference type="PANTHER" id="PTHR24393:SF34">
    <property type="entry name" value="PR_SET DOMAIN 13"/>
    <property type="match status" value="1"/>
</dbReference>
<dbReference type="InterPro" id="IPR013087">
    <property type="entry name" value="Znf_C2H2_type"/>
</dbReference>
<evidence type="ECO:0000256" key="5">
    <source>
        <dbReference type="ARBA" id="ARBA00023242"/>
    </source>
</evidence>
<dbReference type="Pfam" id="PF13912">
    <property type="entry name" value="zf-C2H2_6"/>
    <property type="match status" value="2"/>
</dbReference>
<name>A0A8S1FDE8_9PELO</name>
<keyword evidence="4" id="KW-0862">Zinc</keyword>
<comment type="caution">
    <text evidence="9">The sequence shown here is derived from an EMBL/GenBank/DDBJ whole genome shotgun (WGS) entry which is preliminary data.</text>
</comment>
<evidence type="ECO:0000256" key="2">
    <source>
        <dbReference type="ARBA" id="ARBA00022737"/>
    </source>
</evidence>
<proteinExistence type="predicted"/>
<dbReference type="GO" id="GO:0000978">
    <property type="term" value="F:RNA polymerase II cis-regulatory region sequence-specific DNA binding"/>
    <property type="evidence" value="ECO:0007669"/>
    <property type="project" value="TreeGrafter"/>
</dbReference>
<organism evidence="9 10">
    <name type="scientific">Caenorhabditis bovis</name>
    <dbReference type="NCBI Taxonomy" id="2654633"/>
    <lineage>
        <taxon>Eukaryota</taxon>
        <taxon>Metazoa</taxon>
        <taxon>Ecdysozoa</taxon>
        <taxon>Nematoda</taxon>
        <taxon>Chromadorea</taxon>
        <taxon>Rhabditida</taxon>
        <taxon>Rhabditina</taxon>
        <taxon>Rhabditomorpha</taxon>
        <taxon>Rhabditoidea</taxon>
        <taxon>Rhabditidae</taxon>
        <taxon>Peloderinae</taxon>
        <taxon>Caenorhabditis</taxon>
    </lineage>
</organism>
<feature type="domain" description="C2H2-type" evidence="8">
    <location>
        <begin position="364"/>
        <end position="392"/>
    </location>
</feature>
<evidence type="ECO:0000313" key="10">
    <source>
        <dbReference type="Proteomes" id="UP000494206"/>
    </source>
</evidence>
<feature type="domain" description="C2H2-type" evidence="8">
    <location>
        <begin position="421"/>
        <end position="443"/>
    </location>
</feature>
<dbReference type="PROSITE" id="PS00028">
    <property type="entry name" value="ZINC_FINGER_C2H2_1"/>
    <property type="match status" value="7"/>
</dbReference>
<dbReference type="SUPFAM" id="SSF57667">
    <property type="entry name" value="beta-beta-alpha zinc fingers"/>
    <property type="match status" value="3"/>
</dbReference>
<dbReference type="SMART" id="SM00355">
    <property type="entry name" value="ZnF_C2H2"/>
    <property type="match status" value="10"/>
</dbReference>
<dbReference type="OrthoDB" id="10039931at2759"/>
<evidence type="ECO:0000256" key="4">
    <source>
        <dbReference type="ARBA" id="ARBA00022833"/>
    </source>
</evidence>
<dbReference type="InterPro" id="IPR036236">
    <property type="entry name" value="Znf_C2H2_sf"/>
</dbReference>
<feature type="compositionally biased region" description="Polar residues" evidence="7">
    <location>
        <begin position="74"/>
        <end position="83"/>
    </location>
</feature>
<feature type="domain" description="C2H2-type" evidence="8">
    <location>
        <begin position="394"/>
        <end position="421"/>
    </location>
</feature>
<sequence>MSYADLKPVRFEENYHYYNVASQLEAQYYHPETAQHSAPTNFSSLMPQQEEVSLSAYFTPYPESNPLQYNRTTQLQQSNNQPATPERPDSNLSDVSNNLRNHWMPMTWIERSADDPGVFNFVCLWGSCVEVMATKDRFIDHMYAHIDQLSAEKIQNPQGLSECSCRVRGCEKILSDLENLQRHMTMHIFQADCQQKGSEALIEREEYESIECCGFEPLLNVHYDGEVLVCQWVECGAPFTSLTELFEHAALHIDNMDESDRVLQVFDNGEKQDVYPCKWGNCSVVAQHKSSLKRHIRHHSGEKVLACPFCAKFFSRKDKLYDHVIRRTLCMNDFEDPYVCKLCQKTFGTEKALCMHVTRHLVSESCPLCGLSVASRSNLHRHLMAKHSSRTREHKCPSCAKAYYSESELSRHVLIHTENSYNCKMCDEKFRWKKQLLKHMKSHDENFNPSPYICHLCARTYTTGFALGRHLTKQHNCAVPIGFSRFTYKKCADGLMRLQTKKIFRSDE</sequence>
<evidence type="ECO:0000256" key="3">
    <source>
        <dbReference type="ARBA" id="ARBA00022771"/>
    </source>
</evidence>
<reference evidence="9 10" key="1">
    <citation type="submission" date="2020-04" db="EMBL/GenBank/DDBJ databases">
        <authorList>
            <person name="Laetsch R D."/>
            <person name="Stevens L."/>
            <person name="Kumar S."/>
            <person name="Blaxter L. M."/>
        </authorList>
    </citation>
    <scope>NUCLEOTIDE SEQUENCE [LARGE SCALE GENOMIC DNA]</scope>
</reference>
<feature type="domain" description="C2H2-type" evidence="8">
    <location>
        <begin position="275"/>
        <end position="304"/>
    </location>
</feature>
<feature type="region of interest" description="Disordered" evidence="7">
    <location>
        <begin position="74"/>
        <end position="96"/>
    </location>
</feature>
<evidence type="ECO:0000256" key="6">
    <source>
        <dbReference type="PROSITE-ProRule" id="PRU00042"/>
    </source>
</evidence>
<dbReference type="Proteomes" id="UP000494206">
    <property type="component" value="Unassembled WGS sequence"/>
</dbReference>
<keyword evidence="3 6" id="KW-0863">Zinc-finger</keyword>
<feature type="domain" description="C2H2-type" evidence="8">
    <location>
        <begin position="452"/>
        <end position="480"/>
    </location>
</feature>
<feature type="domain" description="C2H2-type" evidence="8">
    <location>
        <begin position="338"/>
        <end position="365"/>
    </location>
</feature>
<dbReference type="GO" id="GO:0008270">
    <property type="term" value="F:zinc ion binding"/>
    <property type="evidence" value="ECO:0007669"/>
    <property type="project" value="UniProtKB-KW"/>
</dbReference>
<evidence type="ECO:0000259" key="8">
    <source>
        <dbReference type="PROSITE" id="PS50157"/>
    </source>
</evidence>
<evidence type="ECO:0000256" key="7">
    <source>
        <dbReference type="SAM" id="MobiDB-lite"/>
    </source>
</evidence>
<accession>A0A8S1FDE8</accession>
<dbReference type="PROSITE" id="PS50157">
    <property type="entry name" value="ZINC_FINGER_C2H2_2"/>
    <property type="match status" value="7"/>
</dbReference>
<dbReference type="GO" id="GO:0001228">
    <property type="term" value="F:DNA-binding transcription activator activity, RNA polymerase II-specific"/>
    <property type="evidence" value="ECO:0007669"/>
    <property type="project" value="TreeGrafter"/>
</dbReference>
<keyword evidence="5" id="KW-0539">Nucleus</keyword>
<gene>
    <name evidence="9" type="ORF">CBOVIS_LOCUS12363</name>
</gene>
<evidence type="ECO:0000256" key="1">
    <source>
        <dbReference type="ARBA" id="ARBA00022723"/>
    </source>
</evidence>
<dbReference type="PANTHER" id="PTHR24393">
    <property type="entry name" value="ZINC FINGER PROTEIN"/>
    <property type="match status" value="1"/>
</dbReference>
<protein>
    <recommendedName>
        <fullName evidence="8">C2H2-type domain-containing protein</fullName>
    </recommendedName>
</protein>
<dbReference type="Gene3D" id="3.30.160.60">
    <property type="entry name" value="Classic Zinc Finger"/>
    <property type="match status" value="4"/>
</dbReference>
<dbReference type="EMBL" id="CADEPM010000011">
    <property type="protein sequence ID" value="CAB3410913.1"/>
    <property type="molecule type" value="Genomic_DNA"/>
</dbReference>
<keyword evidence="2" id="KW-0677">Repeat</keyword>
<evidence type="ECO:0000313" key="9">
    <source>
        <dbReference type="EMBL" id="CAB3410913.1"/>
    </source>
</evidence>